<accession>A0AAE4CL52</accession>
<evidence type="ECO:0000313" key="2">
    <source>
        <dbReference type="EMBL" id="MDR7301001.1"/>
    </source>
</evidence>
<evidence type="ECO:0008006" key="4">
    <source>
        <dbReference type="Google" id="ProtNLM"/>
    </source>
</evidence>
<feature type="region of interest" description="Disordered" evidence="1">
    <location>
        <begin position="1"/>
        <end position="29"/>
    </location>
</feature>
<protein>
    <recommendedName>
        <fullName evidence="4">Zinc-finger</fullName>
    </recommendedName>
</protein>
<dbReference type="InterPro" id="IPR031795">
    <property type="entry name" value="Zf-HC3"/>
</dbReference>
<dbReference type="Proteomes" id="UP001180845">
    <property type="component" value="Unassembled WGS sequence"/>
</dbReference>
<name>A0AAE4CL52_9ACTN</name>
<gene>
    <name evidence="2" type="ORF">JOF55_001182</name>
</gene>
<organism evidence="2 3">
    <name type="scientific">Haloactinomyces albus</name>
    <dbReference type="NCBI Taxonomy" id="1352928"/>
    <lineage>
        <taxon>Bacteria</taxon>
        <taxon>Bacillati</taxon>
        <taxon>Actinomycetota</taxon>
        <taxon>Actinomycetes</taxon>
        <taxon>Actinopolysporales</taxon>
        <taxon>Actinopolysporaceae</taxon>
        <taxon>Haloactinomyces</taxon>
    </lineage>
</organism>
<evidence type="ECO:0000256" key="1">
    <source>
        <dbReference type="SAM" id="MobiDB-lite"/>
    </source>
</evidence>
<reference evidence="2" key="1">
    <citation type="submission" date="2023-07" db="EMBL/GenBank/DDBJ databases">
        <title>Sequencing the genomes of 1000 actinobacteria strains.</title>
        <authorList>
            <person name="Klenk H.-P."/>
        </authorList>
    </citation>
    <scope>NUCLEOTIDE SEQUENCE</scope>
    <source>
        <strain evidence="2">DSM 45977</strain>
    </source>
</reference>
<comment type="caution">
    <text evidence="2">The sequence shown here is derived from an EMBL/GenBank/DDBJ whole genome shotgun (WGS) entry which is preliminary data.</text>
</comment>
<proteinExistence type="predicted"/>
<dbReference type="AlphaFoldDB" id="A0AAE4CL52"/>
<dbReference type="Gene3D" id="2.30.30.990">
    <property type="entry name" value="Malonyl-[acyl-carrier protein] O-methyltransferase, zinc-finger motif"/>
    <property type="match status" value="1"/>
</dbReference>
<sequence>MPHPFTWVPADQARHASTDSTPNGHGYPTGTEVMTLCEQQLTADNSENAWFWGTCPDCNVAAHELTGVEIPTASKAAER</sequence>
<evidence type="ECO:0000313" key="3">
    <source>
        <dbReference type="Proteomes" id="UP001180845"/>
    </source>
</evidence>
<dbReference type="Pfam" id="PF16827">
    <property type="entry name" value="zf-HC3"/>
    <property type="match status" value="1"/>
</dbReference>
<dbReference type="EMBL" id="JAVDXW010000001">
    <property type="protein sequence ID" value="MDR7301001.1"/>
    <property type="molecule type" value="Genomic_DNA"/>
</dbReference>
<keyword evidence="3" id="KW-1185">Reference proteome</keyword>
<dbReference type="RefSeq" id="WP_310270693.1">
    <property type="nucleotide sequence ID" value="NZ_JAVDXW010000001.1"/>
</dbReference>